<dbReference type="Pfam" id="PF13847">
    <property type="entry name" value="Methyltransf_31"/>
    <property type="match status" value="1"/>
</dbReference>
<dbReference type="OrthoDB" id="9784101at2"/>
<feature type="signal peptide" evidence="2">
    <location>
        <begin position="1"/>
        <end position="31"/>
    </location>
</feature>
<dbReference type="SUPFAM" id="SSF53335">
    <property type="entry name" value="S-adenosyl-L-methionine-dependent methyltransferases"/>
    <property type="match status" value="1"/>
</dbReference>
<evidence type="ECO:0000256" key="1">
    <source>
        <dbReference type="SAM" id="MobiDB-lite"/>
    </source>
</evidence>
<name>A0A518FP25_9PLAN</name>
<dbReference type="InterPro" id="IPR053173">
    <property type="entry name" value="SAM-binding_MTase"/>
</dbReference>
<dbReference type="GO" id="GO:0008168">
    <property type="term" value="F:methyltransferase activity"/>
    <property type="evidence" value="ECO:0007669"/>
    <property type="project" value="UniProtKB-KW"/>
</dbReference>
<feature type="compositionally biased region" description="Basic and acidic residues" evidence="1">
    <location>
        <begin position="48"/>
        <end position="61"/>
    </location>
</feature>
<dbReference type="CDD" id="cd02440">
    <property type="entry name" value="AdoMet_MTases"/>
    <property type="match status" value="1"/>
</dbReference>
<dbReference type="PANTHER" id="PTHR45128:SF1">
    <property type="entry name" value="S-ADENOSYLMETHIONINE-DEPENDENT METHYLTRANSFERASE RV2258C"/>
    <property type="match status" value="1"/>
</dbReference>
<protein>
    <submittedName>
        <fullName evidence="4">Putative methyltransferase YcgJ</fullName>
        <ecNumber evidence="4">2.1.1.-</ecNumber>
    </submittedName>
</protein>
<evidence type="ECO:0000313" key="5">
    <source>
        <dbReference type="Proteomes" id="UP000320839"/>
    </source>
</evidence>
<keyword evidence="2" id="KW-0732">Signal</keyword>
<feature type="region of interest" description="Disordered" evidence="1">
    <location>
        <begin position="35"/>
        <end position="61"/>
    </location>
</feature>
<dbReference type="RefSeq" id="WP_145456262.1">
    <property type="nucleotide sequence ID" value="NZ_CP036317.1"/>
</dbReference>
<feature type="chain" id="PRO_5021958852" evidence="2">
    <location>
        <begin position="32"/>
        <end position="271"/>
    </location>
</feature>
<evidence type="ECO:0000256" key="2">
    <source>
        <dbReference type="SAM" id="SignalP"/>
    </source>
</evidence>
<sequence precursor="true">MKPTSKLFRSDTFRCCTLTLLTLVVLTTALRAEEPAATQTKPAATQTKQEKQSEHYTYRRDHDPNGIGKFYLGREIAHVMGFRGAYWLERVEREQEERLSLLPKALKLQPGMAIADIGAGSGVISVILAEHVSPGGKIYAVDVQQKMLNLLKKKMEKQGIDNVIPVLGTQKSPGLKPESIDMAIMVDVYHEFEFPYEMMQEISKALKPKGRVVLVEYRKEDPSVPIKLVHKMTEAQAKKEVSRPELNLKWKETIGILPRQHILVFEKTAEE</sequence>
<dbReference type="InterPro" id="IPR025714">
    <property type="entry name" value="Methyltranfer_dom"/>
</dbReference>
<evidence type="ECO:0000259" key="3">
    <source>
        <dbReference type="Pfam" id="PF13847"/>
    </source>
</evidence>
<accession>A0A518FP25</accession>
<reference evidence="4 5" key="1">
    <citation type="submission" date="2019-02" db="EMBL/GenBank/DDBJ databases">
        <title>Deep-cultivation of Planctomycetes and their phenomic and genomic characterization uncovers novel biology.</title>
        <authorList>
            <person name="Wiegand S."/>
            <person name="Jogler M."/>
            <person name="Boedeker C."/>
            <person name="Pinto D."/>
            <person name="Vollmers J."/>
            <person name="Rivas-Marin E."/>
            <person name="Kohn T."/>
            <person name="Peeters S.H."/>
            <person name="Heuer A."/>
            <person name="Rast P."/>
            <person name="Oberbeckmann S."/>
            <person name="Bunk B."/>
            <person name="Jeske O."/>
            <person name="Meyerdierks A."/>
            <person name="Storesund J.E."/>
            <person name="Kallscheuer N."/>
            <person name="Luecker S."/>
            <person name="Lage O.M."/>
            <person name="Pohl T."/>
            <person name="Merkel B.J."/>
            <person name="Hornburger P."/>
            <person name="Mueller R.-W."/>
            <person name="Bruemmer F."/>
            <person name="Labrenz M."/>
            <person name="Spormann A.M."/>
            <person name="Op den Camp H."/>
            <person name="Overmann J."/>
            <person name="Amann R."/>
            <person name="Jetten M.S.M."/>
            <person name="Mascher T."/>
            <person name="Medema M.H."/>
            <person name="Devos D.P."/>
            <person name="Kaster A.-K."/>
            <person name="Ovreas L."/>
            <person name="Rohde M."/>
            <person name="Galperin M.Y."/>
            <person name="Jogler C."/>
        </authorList>
    </citation>
    <scope>NUCLEOTIDE SEQUENCE [LARGE SCALE GENOMIC DNA]</scope>
    <source>
        <strain evidence="4 5">Pan153</strain>
    </source>
</reference>
<dbReference type="EC" id="2.1.1.-" evidence="4"/>
<dbReference type="Gene3D" id="3.40.50.150">
    <property type="entry name" value="Vaccinia Virus protein VP39"/>
    <property type="match status" value="1"/>
</dbReference>
<dbReference type="InterPro" id="IPR029063">
    <property type="entry name" value="SAM-dependent_MTases_sf"/>
</dbReference>
<feature type="compositionally biased region" description="Low complexity" evidence="1">
    <location>
        <begin position="35"/>
        <end position="47"/>
    </location>
</feature>
<keyword evidence="4" id="KW-0489">Methyltransferase</keyword>
<proteinExistence type="predicted"/>
<organism evidence="4 5">
    <name type="scientific">Gimesia panareensis</name>
    <dbReference type="NCBI Taxonomy" id="2527978"/>
    <lineage>
        <taxon>Bacteria</taxon>
        <taxon>Pseudomonadati</taxon>
        <taxon>Planctomycetota</taxon>
        <taxon>Planctomycetia</taxon>
        <taxon>Planctomycetales</taxon>
        <taxon>Planctomycetaceae</taxon>
        <taxon>Gimesia</taxon>
    </lineage>
</organism>
<dbReference type="AlphaFoldDB" id="A0A518FP25"/>
<dbReference type="Proteomes" id="UP000320839">
    <property type="component" value="Chromosome"/>
</dbReference>
<gene>
    <name evidence="4" type="primary">ycgJ_1</name>
    <name evidence="4" type="ORF">Pan153_27510</name>
</gene>
<dbReference type="GO" id="GO:0032259">
    <property type="term" value="P:methylation"/>
    <property type="evidence" value="ECO:0007669"/>
    <property type="project" value="UniProtKB-KW"/>
</dbReference>
<evidence type="ECO:0000313" key="4">
    <source>
        <dbReference type="EMBL" id="QDV18094.1"/>
    </source>
</evidence>
<keyword evidence="4" id="KW-0808">Transferase</keyword>
<dbReference type="EMBL" id="CP036317">
    <property type="protein sequence ID" value="QDV18094.1"/>
    <property type="molecule type" value="Genomic_DNA"/>
</dbReference>
<dbReference type="PANTHER" id="PTHR45128">
    <property type="entry name" value="METHYLTRANSFERASE TYPE 11"/>
    <property type="match status" value="1"/>
</dbReference>
<feature type="domain" description="Methyltransferase" evidence="3">
    <location>
        <begin position="109"/>
        <end position="237"/>
    </location>
</feature>